<evidence type="ECO:0000256" key="6">
    <source>
        <dbReference type="ARBA" id="ARBA00023146"/>
    </source>
</evidence>
<dbReference type="Pfam" id="PF00152">
    <property type="entry name" value="tRNA-synt_2"/>
    <property type="match status" value="1"/>
</dbReference>
<dbReference type="PROSITE" id="PS50862">
    <property type="entry name" value="AA_TRNA_LIGASE_II"/>
    <property type="match status" value="1"/>
</dbReference>
<protein>
    <recommendedName>
        <fullName evidence="7">Aspartate--tRNA(Asp/Asn) ligase</fullName>
        <ecNumber evidence="7">6.1.1.23</ecNumber>
    </recommendedName>
    <alternativeName>
        <fullName evidence="7">Aspartyl-tRNA synthetase</fullName>
        <shortName evidence="7">AspRS</shortName>
    </alternativeName>
    <alternativeName>
        <fullName evidence="7">Non-discriminating aspartyl-tRNA synthetase</fullName>
        <shortName evidence="7">ND-AspRS</shortName>
    </alternativeName>
</protein>
<dbReference type="InterPro" id="IPR002312">
    <property type="entry name" value="Asp/Asn-tRNA-synth_IIb"/>
</dbReference>
<dbReference type="PRINTS" id="PR01042">
    <property type="entry name" value="TRNASYNTHASP"/>
</dbReference>
<comment type="caution">
    <text evidence="7">Lacks conserved residue(s) required for the propagation of feature annotation.</text>
</comment>
<evidence type="ECO:0000256" key="7">
    <source>
        <dbReference type="HAMAP-Rule" id="MF_00044"/>
    </source>
</evidence>
<dbReference type="Pfam" id="PF02938">
    <property type="entry name" value="GAD"/>
    <property type="match status" value="1"/>
</dbReference>
<feature type="site" description="Important for tRNA non-discrimination" evidence="7">
    <location>
        <position position="30"/>
    </location>
</feature>
<dbReference type="InterPro" id="IPR047090">
    <property type="entry name" value="AspRS_core"/>
</dbReference>
<name>A0A977KZE4_9CYAN</name>
<dbReference type="SUPFAM" id="SSF50249">
    <property type="entry name" value="Nucleic acid-binding proteins"/>
    <property type="match status" value="1"/>
</dbReference>
<dbReference type="Gene3D" id="3.30.930.10">
    <property type="entry name" value="Bira Bifunctional Protein, Domain 2"/>
    <property type="match status" value="1"/>
</dbReference>
<dbReference type="InterPro" id="IPR004364">
    <property type="entry name" value="Aa-tRNA-synt_II"/>
</dbReference>
<feature type="region of interest" description="Aspartate" evidence="7">
    <location>
        <begin position="202"/>
        <end position="205"/>
    </location>
</feature>
<organism evidence="9">
    <name type="scientific">Woronichinia naegeliana WA131</name>
    <dbReference type="NCBI Taxonomy" id="2824559"/>
    <lineage>
        <taxon>Bacteria</taxon>
        <taxon>Bacillati</taxon>
        <taxon>Cyanobacteriota</taxon>
        <taxon>Cyanophyceae</taxon>
        <taxon>Synechococcales</taxon>
        <taxon>Coelosphaeriaceae</taxon>
        <taxon>Woronichinia</taxon>
    </lineage>
</organism>
<dbReference type="PANTHER" id="PTHR22594:SF5">
    <property type="entry name" value="ASPARTATE--TRNA LIGASE, MITOCHONDRIAL"/>
    <property type="match status" value="1"/>
</dbReference>
<evidence type="ECO:0000256" key="3">
    <source>
        <dbReference type="ARBA" id="ARBA00022741"/>
    </source>
</evidence>
<evidence type="ECO:0000313" key="9">
    <source>
        <dbReference type="EMBL" id="UXE61791.1"/>
    </source>
</evidence>
<dbReference type="Proteomes" id="UP001065613">
    <property type="component" value="Chromosome"/>
</dbReference>
<dbReference type="Pfam" id="PF01336">
    <property type="entry name" value="tRNA_anti-codon"/>
    <property type="match status" value="1"/>
</dbReference>
<feature type="binding site" evidence="7">
    <location>
        <position position="495"/>
    </location>
    <ligand>
        <name>L-aspartate</name>
        <dbReference type="ChEBI" id="CHEBI:29991"/>
    </ligand>
</feature>
<feature type="binding site" evidence="7">
    <location>
        <begin position="540"/>
        <end position="543"/>
    </location>
    <ligand>
        <name>ATP</name>
        <dbReference type="ChEBI" id="CHEBI:30616"/>
    </ligand>
</feature>
<dbReference type="InterPro" id="IPR004365">
    <property type="entry name" value="NA-bd_OB_tRNA"/>
</dbReference>
<dbReference type="GO" id="GO:0004815">
    <property type="term" value="F:aspartate-tRNA ligase activity"/>
    <property type="evidence" value="ECO:0007669"/>
    <property type="project" value="UniProtKB-UniRule"/>
</dbReference>
<keyword evidence="7" id="KW-0963">Cytoplasm</keyword>
<dbReference type="Gene3D" id="2.40.50.140">
    <property type="entry name" value="Nucleic acid-binding proteins"/>
    <property type="match status" value="1"/>
</dbReference>
<comment type="subcellular location">
    <subcellularLocation>
        <location evidence="7">Cytoplasm</location>
    </subcellularLocation>
</comment>
<dbReference type="PANTHER" id="PTHR22594">
    <property type="entry name" value="ASPARTYL/LYSYL-TRNA SYNTHETASE"/>
    <property type="match status" value="1"/>
</dbReference>
<feature type="binding site" evidence="7">
    <location>
        <position position="224"/>
    </location>
    <ligand>
        <name>L-aspartate</name>
        <dbReference type="ChEBI" id="CHEBI:29991"/>
    </ligand>
</feature>
<feature type="binding site" evidence="7">
    <location>
        <begin position="224"/>
        <end position="226"/>
    </location>
    <ligand>
        <name>ATP</name>
        <dbReference type="ChEBI" id="CHEBI:30616"/>
    </ligand>
</feature>
<gene>
    <name evidence="7 9" type="primary">aspS</name>
    <name evidence="9" type="ORF">KA717_02300</name>
</gene>
<accession>A0A977KZE4</accession>
<dbReference type="CDD" id="cd04317">
    <property type="entry name" value="EcAspRS_like_N"/>
    <property type="match status" value="1"/>
</dbReference>
<dbReference type="InterPro" id="IPR004115">
    <property type="entry name" value="GAD-like_sf"/>
</dbReference>
<keyword evidence="6 7" id="KW-0030">Aminoacyl-tRNA synthetase</keyword>
<feature type="binding site" evidence="7">
    <location>
        <position position="233"/>
    </location>
    <ligand>
        <name>ATP</name>
        <dbReference type="ChEBI" id="CHEBI:30616"/>
    </ligand>
</feature>
<reference evidence="9" key="1">
    <citation type="submission" date="2021-04" db="EMBL/GenBank/DDBJ databases">
        <title>Genome sequence of Woronichinia naegeliana from Washington state freshwater lake bloom.</title>
        <authorList>
            <person name="Dreher T.W."/>
        </authorList>
    </citation>
    <scope>NUCLEOTIDE SEQUENCE</scope>
    <source>
        <strain evidence="9">WA131</strain>
    </source>
</reference>
<feature type="binding site" evidence="7">
    <location>
        <position position="178"/>
    </location>
    <ligand>
        <name>L-aspartate</name>
        <dbReference type="ChEBI" id="CHEBI:29991"/>
    </ligand>
</feature>
<evidence type="ECO:0000256" key="5">
    <source>
        <dbReference type="ARBA" id="ARBA00022917"/>
    </source>
</evidence>
<comment type="catalytic activity">
    <reaction evidence="7">
        <text>tRNA(Asx) + L-aspartate + ATP = L-aspartyl-tRNA(Asx) + AMP + diphosphate</text>
        <dbReference type="Rhea" id="RHEA:18349"/>
        <dbReference type="Rhea" id="RHEA-COMP:9710"/>
        <dbReference type="Rhea" id="RHEA-COMP:9711"/>
        <dbReference type="ChEBI" id="CHEBI:29991"/>
        <dbReference type="ChEBI" id="CHEBI:30616"/>
        <dbReference type="ChEBI" id="CHEBI:33019"/>
        <dbReference type="ChEBI" id="CHEBI:78442"/>
        <dbReference type="ChEBI" id="CHEBI:78516"/>
        <dbReference type="ChEBI" id="CHEBI:456215"/>
        <dbReference type="EC" id="6.1.1.23"/>
    </reaction>
</comment>
<dbReference type="GO" id="GO:0006422">
    <property type="term" value="P:aspartyl-tRNA aminoacylation"/>
    <property type="evidence" value="ECO:0007669"/>
    <property type="project" value="UniProtKB-UniRule"/>
</dbReference>
<dbReference type="Gene3D" id="3.30.1360.30">
    <property type="entry name" value="GAD-like domain"/>
    <property type="match status" value="1"/>
</dbReference>
<dbReference type="InterPro" id="IPR004524">
    <property type="entry name" value="Asp-tRNA-ligase_1"/>
</dbReference>
<dbReference type="GO" id="GO:0005524">
    <property type="term" value="F:ATP binding"/>
    <property type="evidence" value="ECO:0007669"/>
    <property type="project" value="UniProtKB-UniRule"/>
</dbReference>
<dbReference type="HAMAP" id="MF_00044">
    <property type="entry name" value="Asp_tRNA_synth_type1"/>
    <property type="match status" value="1"/>
</dbReference>
<feature type="domain" description="Aminoacyl-transfer RNA synthetases class-II family profile" evidence="8">
    <location>
        <begin position="144"/>
        <end position="561"/>
    </location>
</feature>
<keyword evidence="4 7" id="KW-0067">ATP-binding</keyword>
<dbReference type="InterPro" id="IPR006195">
    <property type="entry name" value="aa-tRNA-synth_II"/>
</dbReference>
<comment type="function">
    <text evidence="7">Aspartyl-tRNA synthetase with relaxed tRNA specificity since it is able to aspartylate not only its cognate tRNA(Asp) but also tRNA(Asn). Reaction proceeds in two steps: L-aspartate is first activated by ATP to form Asp-AMP and then transferred to the acceptor end of tRNA(Asp/Asn).</text>
</comment>
<dbReference type="NCBIfam" id="NF001750">
    <property type="entry name" value="PRK00476.1"/>
    <property type="match status" value="1"/>
</dbReference>
<dbReference type="GO" id="GO:0003676">
    <property type="term" value="F:nucleic acid binding"/>
    <property type="evidence" value="ECO:0007669"/>
    <property type="project" value="InterPro"/>
</dbReference>
<sequence length="597" mass="67468">MRTHYCGDLRSSHIGQTVTLFGWVDRRRDHGGVIFIDLRDRAGVVQIASNPIQTPIAYPIAEGLRSEYVVKVTGAVSQRPPESLNPKIPTGEIEIYADTIELLNGVHKQLPFMVSSSEAELVREDVRLKYRYLDLRRDRLSKNLQLRHQVVKAMRRFLEDQENFIEVETPILTRSTPEGARDYLVPSRVNPGEWYALPQSPQLFKQLLMVSGFDRYYQIARCFRDEDLRADRQPEFTQLDMEMSFLSQEEILNLNEALVCHIFKTVQNIDLPRPFPRLTYAESMARYGCDRPDTRFGLELVDLSDFLKESSFKVFSGAIKNGGSVKAICVPGGNEKISNVQIKPNGDLFKEVTDAGGKGIAYIRVRENEEIDTIGAIKDSLSPQQVSELLQKTGANDGDLLLFGAGDTETVHKSLSRLRLVLGERLGLIDPEQLNLLWVTEFPMFEWNDDEKRLEALHHPFTAPHPDDLDDLKTARAQAYDLVYNGIEIGGGSLRIYQREVQEQVFATIGLSMEEAYNKFGFLLEAFEYGTPPHGGIAYGLDRLVMLLAKEDSIRDVIAFPKTQQASCLLTAAPAQVDPKQLKELQVTSTYKPKAKV</sequence>
<evidence type="ECO:0000256" key="4">
    <source>
        <dbReference type="ARBA" id="ARBA00022840"/>
    </source>
</evidence>
<dbReference type="GO" id="GO:0005737">
    <property type="term" value="C:cytoplasm"/>
    <property type="evidence" value="ECO:0007669"/>
    <property type="project" value="UniProtKB-SubCell"/>
</dbReference>
<dbReference type="CDD" id="cd00777">
    <property type="entry name" value="AspRS_core"/>
    <property type="match status" value="1"/>
</dbReference>
<dbReference type="InterPro" id="IPR045864">
    <property type="entry name" value="aa-tRNA-synth_II/BPL/LPL"/>
</dbReference>
<dbReference type="AlphaFoldDB" id="A0A977KZE4"/>
<dbReference type="NCBIfam" id="TIGR00459">
    <property type="entry name" value="aspS_bact"/>
    <property type="match status" value="1"/>
</dbReference>
<keyword evidence="5 7" id="KW-0648">Protein biosynthesis</keyword>
<dbReference type="InterPro" id="IPR047089">
    <property type="entry name" value="Asp-tRNA-ligase_1_N"/>
</dbReference>
<keyword evidence="2 7" id="KW-0436">Ligase</keyword>
<dbReference type="GO" id="GO:0050560">
    <property type="term" value="F:aspartate-tRNA(Asn) ligase activity"/>
    <property type="evidence" value="ECO:0007669"/>
    <property type="project" value="UniProtKB-EC"/>
</dbReference>
<evidence type="ECO:0000256" key="1">
    <source>
        <dbReference type="ARBA" id="ARBA00006303"/>
    </source>
</evidence>
<dbReference type="SUPFAM" id="SSF55681">
    <property type="entry name" value="Class II aaRS and biotin synthetases"/>
    <property type="match status" value="1"/>
</dbReference>
<dbReference type="InterPro" id="IPR012340">
    <property type="entry name" value="NA-bd_OB-fold"/>
</dbReference>
<dbReference type="EC" id="6.1.1.23" evidence="7"/>
<comment type="similarity">
    <text evidence="1 7">Belongs to the class-II aminoacyl-tRNA synthetase family. Type 1 subfamily.</text>
</comment>
<evidence type="ECO:0000259" key="8">
    <source>
        <dbReference type="PROSITE" id="PS50862"/>
    </source>
</evidence>
<comment type="subunit">
    <text evidence="7">Homodimer.</text>
</comment>
<evidence type="ECO:0000256" key="2">
    <source>
        <dbReference type="ARBA" id="ARBA00022598"/>
    </source>
</evidence>
<feature type="binding site" evidence="7">
    <location>
        <position position="488"/>
    </location>
    <ligand>
        <name>ATP</name>
        <dbReference type="ChEBI" id="CHEBI:30616"/>
    </ligand>
</feature>
<keyword evidence="3 7" id="KW-0547">Nucleotide-binding</keyword>
<proteinExistence type="inferred from homology"/>
<dbReference type="EMBL" id="CP073041">
    <property type="protein sequence ID" value="UXE61791.1"/>
    <property type="molecule type" value="Genomic_DNA"/>
</dbReference>
<dbReference type="SUPFAM" id="SSF55261">
    <property type="entry name" value="GAD domain-like"/>
    <property type="match status" value="1"/>
</dbReference>
<dbReference type="InterPro" id="IPR029351">
    <property type="entry name" value="GAD_dom"/>
</dbReference>
<feature type="binding site" evidence="7">
    <location>
        <position position="458"/>
    </location>
    <ligand>
        <name>L-aspartate</name>
        <dbReference type="ChEBI" id="CHEBI:29991"/>
    </ligand>
</feature>
<dbReference type="KEGG" id="wna:KA717_02300"/>